<name>A0AAD7B596_9AGAR</name>
<gene>
    <name evidence="1" type="ORF">FB45DRAFT_1066311</name>
</gene>
<evidence type="ECO:0008006" key="3">
    <source>
        <dbReference type="Google" id="ProtNLM"/>
    </source>
</evidence>
<evidence type="ECO:0000313" key="1">
    <source>
        <dbReference type="EMBL" id="KAJ7610111.1"/>
    </source>
</evidence>
<proteinExistence type="predicted"/>
<reference evidence="1" key="1">
    <citation type="submission" date="2023-03" db="EMBL/GenBank/DDBJ databases">
        <title>Massive genome expansion in bonnet fungi (Mycena s.s.) driven by repeated elements and novel gene families across ecological guilds.</title>
        <authorList>
            <consortium name="Lawrence Berkeley National Laboratory"/>
            <person name="Harder C.B."/>
            <person name="Miyauchi S."/>
            <person name="Viragh M."/>
            <person name="Kuo A."/>
            <person name="Thoen E."/>
            <person name="Andreopoulos B."/>
            <person name="Lu D."/>
            <person name="Skrede I."/>
            <person name="Drula E."/>
            <person name="Henrissat B."/>
            <person name="Morin E."/>
            <person name="Kohler A."/>
            <person name="Barry K."/>
            <person name="LaButti K."/>
            <person name="Morin E."/>
            <person name="Salamov A."/>
            <person name="Lipzen A."/>
            <person name="Mereny Z."/>
            <person name="Hegedus B."/>
            <person name="Baldrian P."/>
            <person name="Stursova M."/>
            <person name="Weitz H."/>
            <person name="Taylor A."/>
            <person name="Grigoriev I.V."/>
            <person name="Nagy L.G."/>
            <person name="Martin F."/>
            <person name="Kauserud H."/>
        </authorList>
    </citation>
    <scope>NUCLEOTIDE SEQUENCE</scope>
    <source>
        <strain evidence="1">9284</strain>
    </source>
</reference>
<sequence length="405" mass="45248">MSFADFPLDVVLELTKELDLPDALHLAATCSFCAEVLRMPYFWINALTRMDRVNRIPSPCVPETDLTALSLETLREIAIHASKLHRRWSSASPRPVAVHTFDLVGDRVLYLFPIEGKRMVITVSFPRIACWDTDSGQCLGFWNRRDRANDAWSASSPFTTAGMCYIGFVSHLDTRIKFTIVARGGSLSDELRPLSMVIVNAHTIGVVMSRDDPVPDSSRCLLFSRISDGLLRQFTLPIEPSIHSLVGLAVDDDFLIIGQSFTSMGPITSLRSTPSRRLRVQQLDFPPPEPTIEQQGSSLGYHNIELLAGSILSYESPGFVDSFAVGSTGIWVITVDLDNAQELGLLHYVSEPTPHVDFRSLPVSPEIQELLKDEDWEYALDDRLGVLYLMLPGDEKARMTVIYYV</sequence>
<evidence type="ECO:0000313" key="2">
    <source>
        <dbReference type="Proteomes" id="UP001221142"/>
    </source>
</evidence>
<protein>
    <recommendedName>
        <fullName evidence="3">F-box domain-containing protein</fullName>
    </recommendedName>
</protein>
<comment type="caution">
    <text evidence="1">The sequence shown here is derived from an EMBL/GenBank/DDBJ whole genome shotgun (WGS) entry which is preliminary data.</text>
</comment>
<dbReference type="EMBL" id="JARKIF010000036">
    <property type="protein sequence ID" value="KAJ7610111.1"/>
    <property type="molecule type" value="Genomic_DNA"/>
</dbReference>
<keyword evidence="2" id="KW-1185">Reference proteome</keyword>
<dbReference type="Proteomes" id="UP001221142">
    <property type="component" value="Unassembled WGS sequence"/>
</dbReference>
<organism evidence="1 2">
    <name type="scientific">Roridomyces roridus</name>
    <dbReference type="NCBI Taxonomy" id="1738132"/>
    <lineage>
        <taxon>Eukaryota</taxon>
        <taxon>Fungi</taxon>
        <taxon>Dikarya</taxon>
        <taxon>Basidiomycota</taxon>
        <taxon>Agaricomycotina</taxon>
        <taxon>Agaricomycetes</taxon>
        <taxon>Agaricomycetidae</taxon>
        <taxon>Agaricales</taxon>
        <taxon>Marasmiineae</taxon>
        <taxon>Mycenaceae</taxon>
        <taxon>Roridomyces</taxon>
    </lineage>
</organism>
<dbReference type="AlphaFoldDB" id="A0AAD7B596"/>
<accession>A0AAD7B596</accession>